<accession>A0A0F3V0J8</accession>
<evidence type="ECO:0000313" key="18">
    <source>
        <dbReference type="Proteomes" id="UP000036331"/>
    </source>
</evidence>
<dbReference type="SUPFAM" id="SSF64518">
    <property type="entry name" value="Phase 1 flagellin"/>
    <property type="match status" value="1"/>
</dbReference>
<evidence type="ECO:0000256" key="3">
    <source>
        <dbReference type="ARBA" id="ARBA00009677"/>
    </source>
</evidence>
<dbReference type="AlphaFoldDB" id="A0A0F3V0J8"/>
<evidence type="ECO:0000313" key="16">
    <source>
        <dbReference type="EMBL" id="RLY56509.1"/>
    </source>
</evidence>
<feature type="coiled-coil region" evidence="8">
    <location>
        <begin position="168"/>
        <end position="195"/>
    </location>
</feature>
<feature type="domain" description="Flagellar basal-body/hook protein C-terminal" evidence="9">
    <location>
        <begin position="416"/>
        <end position="455"/>
    </location>
</feature>
<dbReference type="EMBL" id="WTRC01000004">
    <property type="protein sequence ID" value="MWT19528.1"/>
    <property type="molecule type" value="Genomic_DNA"/>
</dbReference>
<comment type="similarity">
    <text evidence="3 7">Belongs to the flagella basal body rod proteins family.</text>
</comment>
<evidence type="ECO:0000313" key="23">
    <source>
        <dbReference type="Proteomes" id="UP000462410"/>
    </source>
</evidence>
<dbReference type="Proteomes" id="UP000462410">
    <property type="component" value="Unassembled WGS sequence"/>
</dbReference>
<dbReference type="GO" id="GO:0009424">
    <property type="term" value="C:bacterial-type flagellum hook"/>
    <property type="evidence" value="ECO:0007669"/>
    <property type="project" value="UniProtKB-UniRule"/>
</dbReference>
<dbReference type="Proteomes" id="UP000436482">
    <property type="component" value="Unassembled WGS sequence"/>
</dbReference>
<evidence type="ECO:0000313" key="14">
    <source>
        <dbReference type="EMBL" id="PBN77661.1"/>
    </source>
</evidence>
<evidence type="ECO:0000313" key="22">
    <source>
        <dbReference type="Proteomes" id="UP000436482"/>
    </source>
</evidence>
<evidence type="ECO:0000256" key="4">
    <source>
        <dbReference type="ARBA" id="ARBA00016244"/>
    </source>
</evidence>
<dbReference type="PANTHER" id="PTHR30033">
    <property type="entry name" value="FLAGELLAR HOOK-ASSOCIATED PROTEIN 1"/>
    <property type="match status" value="1"/>
</dbReference>
<dbReference type="GO" id="GO:0005198">
    <property type="term" value="F:structural molecule activity"/>
    <property type="evidence" value="ECO:0007669"/>
    <property type="project" value="UniProtKB-UniRule"/>
</dbReference>
<evidence type="ECO:0000256" key="6">
    <source>
        <dbReference type="ARBA" id="ARBA00023143"/>
    </source>
</evidence>
<keyword evidence="12" id="KW-0966">Cell projection</keyword>
<keyword evidence="12" id="KW-0282">Flagellum</keyword>
<keyword evidence="12" id="KW-0969">Cilium</keyword>
<evidence type="ECO:0000313" key="19">
    <source>
        <dbReference type="Proteomes" id="UP000248865"/>
    </source>
</evidence>
<evidence type="ECO:0000313" key="21">
    <source>
        <dbReference type="Proteomes" id="UP000281340"/>
    </source>
</evidence>
<dbReference type="OMA" id="DQYEVAQ"/>
<protein>
    <recommendedName>
        <fullName evidence="4 7">Flagellar hook-associated protein 1</fullName>
        <shortName evidence="7">HAP1</shortName>
    </recommendedName>
</protein>
<dbReference type="Proteomes" id="UP000248865">
    <property type="component" value="Unassembled WGS sequence"/>
</dbReference>
<reference evidence="15 19" key="3">
    <citation type="submission" date="2018-05" db="EMBL/GenBank/DDBJ databases">
        <title>Genomic sequencing of EHEC O26 New European Clone.</title>
        <authorList>
            <person name="Karnisova L."/>
            <person name="Nunvar J."/>
            <person name="Marejkova M."/>
            <person name="Mellmann A."/>
            <person name="Drevinek P."/>
            <person name="Blahova K."/>
            <person name="Bielaszewska M."/>
        </authorList>
    </citation>
    <scope>NUCLEOTIDE SEQUENCE [LARGE SCALE GENOMIC DNA]</scope>
    <source>
        <strain evidence="15 19">14-391</strain>
    </source>
</reference>
<evidence type="ECO:0000313" key="17">
    <source>
        <dbReference type="EMBL" id="STN11244.1"/>
    </source>
</evidence>
<dbReference type="PRINTS" id="PR01005">
    <property type="entry name" value="FLGHOOKAP1"/>
</dbReference>
<evidence type="ECO:0000256" key="5">
    <source>
        <dbReference type="ARBA" id="ARBA00022525"/>
    </source>
</evidence>
<dbReference type="Proteomes" id="UP000281340">
    <property type="component" value="Unassembled WGS sequence"/>
</dbReference>
<evidence type="ECO:0000313" key="13">
    <source>
        <dbReference type="EMBL" id="MWT19528.1"/>
    </source>
</evidence>
<reference evidence="14" key="2">
    <citation type="submission" date="2017-03" db="EMBL/GenBank/DDBJ databases">
        <title>The mobilome is the main driver of stx2-positive O26:H11 Escherichia coli strains evolution.</title>
        <authorList>
            <person name="Delannoy S."/>
            <person name="Mariani-Kurkdjian P."/>
            <person name="Webb H.E."/>
            <person name="Bonacorsi S."/>
            <person name="Fach P."/>
        </authorList>
    </citation>
    <scope>NUCLEOTIDE SEQUENCE</scope>
    <source>
        <strain evidence="14">34870</strain>
    </source>
</reference>
<keyword evidence="6 7" id="KW-0975">Bacterial flagellum</keyword>
<sequence>MDMINIGYSGASTAQVELNVTAQNTANAMTTGYTRQVAEISTIGASGGSPNSAGNGVQVDSIRRVSNQYQVNQVWYAASDYGYYSTQQGYLSQLEAVLSDDNSSLSGGFDNFFAALNEATTSPDDSALREQVISEAGALSLRIDNTLDYIDSQSTEIISQQQAMVSQINTLTSGIASYNQQIAQAEANGDNASALYDARDQMVEELSGMMDVQVNIDDQGNYNVTLKNGQPLVSGQQSSTIALETNADGTSTMSLTFAGTTSTMTTDTGGSLGALFDYQNDVLTPLTDTINSMASQFADAVNNQLAQGYDLNGNPGEPLFIYDASNADGPLTVNPNITADELAFSSSPDESGNSDNLQALINISTEPLEIANLGSVTVGQACSSIISNIGIYSQQNQTEVDAASNVYSAAQNQQSSVSGVSMDEEAVNLITYQQIYEANLKVISAGAEIFDSVLEMCS</sequence>
<dbReference type="GO" id="GO:0044780">
    <property type="term" value="P:bacterial-type flagellum assembly"/>
    <property type="evidence" value="ECO:0007669"/>
    <property type="project" value="InterPro"/>
</dbReference>
<dbReference type="Pfam" id="PF06429">
    <property type="entry name" value="Flg_bbr_C"/>
    <property type="match status" value="1"/>
</dbReference>
<comment type="subcellular location">
    <subcellularLocation>
        <location evidence="1 7">Bacterial flagellum</location>
    </subcellularLocation>
    <subcellularLocation>
        <location evidence="2 7">Secreted</location>
    </subcellularLocation>
</comment>
<dbReference type="EMBL" id="RDDM01000132">
    <property type="protein sequence ID" value="RLY56509.1"/>
    <property type="molecule type" value="Genomic_DNA"/>
</dbReference>
<evidence type="ECO:0000256" key="2">
    <source>
        <dbReference type="ARBA" id="ARBA00004613"/>
    </source>
</evidence>
<evidence type="ECO:0000313" key="11">
    <source>
        <dbReference type="EMBL" id="MBA7721761.1"/>
    </source>
</evidence>
<dbReference type="EMBL" id="UGFO01000006">
    <property type="protein sequence ID" value="STN11244.1"/>
    <property type="molecule type" value="Genomic_DNA"/>
</dbReference>
<evidence type="ECO:0000313" key="15">
    <source>
        <dbReference type="EMBL" id="PZZ75218.1"/>
    </source>
</evidence>
<dbReference type="EMBL" id="LDXE02000001">
    <property type="protein sequence ID" value="PBN77661.1"/>
    <property type="molecule type" value="Genomic_DNA"/>
</dbReference>
<dbReference type="EMBL" id="WTQQ01000058">
    <property type="protein sequence ID" value="MWR88045.1"/>
    <property type="molecule type" value="Genomic_DNA"/>
</dbReference>
<dbReference type="PANTHER" id="PTHR30033:SF1">
    <property type="entry name" value="FLAGELLAR HOOK-ASSOCIATED PROTEIN 1"/>
    <property type="match status" value="1"/>
</dbReference>
<dbReference type="GO" id="GO:0005576">
    <property type="term" value="C:extracellular region"/>
    <property type="evidence" value="ECO:0007669"/>
    <property type="project" value="UniProtKB-SubCell"/>
</dbReference>
<reference evidence="16 21" key="5">
    <citation type="submission" date="2018-10" db="EMBL/GenBank/DDBJ databases">
        <title>Comparison of Escherichia coli isolates recovered from retail chicken and from chicken fecal samples by antimicrobial susceptibility test and whole genome sequencing.</title>
        <authorList>
            <person name="Tang B."/>
            <person name="Ma Y."/>
            <person name="He X."/>
            <person name="Cao L."/>
            <person name="Xia X."/>
            <person name="Yang H."/>
        </authorList>
    </citation>
    <scope>NUCLEOTIDE SEQUENCE [LARGE SCALE GENOMIC DNA]</scope>
    <source>
        <strain evidence="16 21">CMJH98b</strain>
    </source>
</reference>
<keyword evidence="8" id="KW-0175">Coiled coil</keyword>
<dbReference type="RefSeq" id="WP_000367230.1">
    <property type="nucleotide sequence ID" value="NZ_AP024582.1"/>
</dbReference>
<keyword evidence="5 7" id="KW-0964">Secreted</keyword>
<name>A0A0F3V0J8_ECOLX</name>
<feature type="domain" description="Flagellar hook-associated protein FlgK helical" evidence="10">
    <location>
        <begin position="91"/>
        <end position="320"/>
    </location>
</feature>
<evidence type="ECO:0000259" key="9">
    <source>
        <dbReference type="Pfam" id="PF06429"/>
    </source>
</evidence>
<evidence type="ECO:0000256" key="7">
    <source>
        <dbReference type="RuleBase" id="RU362065"/>
    </source>
</evidence>
<dbReference type="EMBL" id="JABXPW010000011">
    <property type="protein sequence ID" value="MBA7721761.1"/>
    <property type="molecule type" value="Genomic_DNA"/>
</dbReference>
<evidence type="ECO:0000256" key="8">
    <source>
        <dbReference type="SAM" id="Coils"/>
    </source>
</evidence>
<dbReference type="InterPro" id="IPR002371">
    <property type="entry name" value="FlgK"/>
</dbReference>
<dbReference type="Pfam" id="PF22638">
    <property type="entry name" value="FlgK_D1"/>
    <property type="match status" value="1"/>
</dbReference>
<dbReference type="Proteomes" id="UP000255057">
    <property type="component" value="Unassembled WGS sequence"/>
</dbReference>
<dbReference type="EMBL" id="QFSS01000006">
    <property type="protein sequence ID" value="PZZ75218.1"/>
    <property type="molecule type" value="Genomic_DNA"/>
</dbReference>
<dbReference type="InterPro" id="IPR053927">
    <property type="entry name" value="FlgK_helical"/>
</dbReference>
<dbReference type="Proteomes" id="UP000036331">
    <property type="component" value="Unassembled WGS sequence"/>
</dbReference>
<reference evidence="14 18" key="1">
    <citation type="journal article" date="2015" name="Genome Announc.">
        <title>Draft Genome Sequences of Human-Pathogenic Escherichia coli O26:H11 Strains Carrying the stx2 Gene Only and Circulating in France.</title>
        <authorList>
            <person name="Delannoy S."/>
            <person name="Mariani-Kurkdjian P."/>
            <person name="Bonacorsi S."/>
            <person name="Liguori S."/>
            <person name="Ison S.A."/>
            <person name="Fach P."/>
        </authorList>
    </citation>
    <scope>NUCLEOTIDE SEQUENCE [LARGE SCALE GENOMIC DNA]</scope>
    <source>
        <strain evidence="14 18">34870</strain>
    </source>
</reference>
<reference evidence="11" key="7">
    <citation type="submission" date="2020-06" db="EMBL/GenBank/DDBJ databases">
        <title>REHAB project genomes.</title>
        <authorList>
            <person name="Shaw L.P."/>
        </authorList>
    </citation>
    <scope>NUCLEOTIDE SEQUENCE</scope>
    <source>
        <strain evidence="11">RHBSTW-00474</strain>
    </source>
</reference>
<dbReference type="NCBIfam" id="TIGR02492">
    <property type="entry name" value="flgK_ends"/>
    <property type="match status" value="1"/>
</dbReference>
<reference evidence="22 23" key="6">
    <citation type="submission" date="2019-12" db="EMBL/GenBank/DDBJ databases">
        <title>Enteriobacteria Tanzani isolates_8377-8380.</title>
        <authorList>
            <person name="Subbiah M."/>
            <person name="Call D."/>
        </authorList>
    </citation>
    <scope>NUCLEOTIDE SEQUENCE [LARGE SCALE GENOMIC DNA]</scope>
    <source>
        <strain evidence="13 23">8378wH8</strain>
        <strain evidence="12 22">8379wE6</strain>
    </source>
</reference>
<gene>
    <name evidence="7 12" type="primary">flgK</name>
    <name evidence="17" type="synonym">lfgK</name>
    <name evidence="14" type="ORF">ABE91_004245</name>
    <name evidence="15" type="ORF">DIV22_00730</name>
    <name evidence="16" type="ORF">EAI46_16585</name>
    <name evidence="13" type="ORF">GP965_01010</name>
    <name evidence="12" type="ORF">GP979_06930</name>
    <name evidence="11" type="ORF">HV209_25015</name>
    <name evidence="17" type="ORF">NCTC8960_01444</name>
</gene>
<dbReference type="Proteomes" id="UP000622722">
    <property type="component" value="Unassembled WGS sequence"/>
</dbReference>
<evidence type="ECO:0000259" key="10">
    <source>
        <dbReference type="Pfam" id="PF22638"/>
    </source>
</evidence>
<evidence type="ECO:0000313" key="12">
    <source>
        <dbReference type="EMBL" id="MWR88045.1"/>
    </source>
</evidence>
<dbReference type="InterPro" id="IPR010930">
    <property type="entry name" value="Flg_bb/hook_C_dom"/>
</dbReference>
<reference evidence="17 20" key="4">
    <citation type="submission" date="2018-06" db="EMBL/GenBank/DDBJ databases">
        <authorList>
            <consortium name="Pathogen Informatics"/>
            <person name="Doyle S."/>
        </authorList>
    </citation>
    <scope>NUCLEOTIDE SEQUENCE [LARGE SCALE GENOMIC DNA]</scope>
    <source>
        <strain evidence="17 20">NCTC8960</strain>
    </source>
</reference>
<evidence type="ECO:0000313" key="20">
    <source>
        <dbReference type="Proteomes" id="UP000255057"/>
    </source>
</evidence>
<proteinExistence type="inferred from homology"/>
<organism evidence="12 22">
    <name type="scientific">Escherichia coli</name>
    <dbReference type="NCBI Taxonomy" id="562"/>
    <lineage>
        <taxon>Bacteria</taxon>
        <taxon>Pseudomonadati</taxon>
        <taxon>Pseudomonadota</taxon>
        <taxon>Gammaproteobacteria</taxon>
        <taxon>Enterobacterales</taxon>
        <taxon>Enterobacteriaceae</taxon>
        <taxon>Escherichia</taxon>
    </lineage>
</organism>
<evidence type="ECO:0000256" key="1">
    <source>
        <dbReference type="ARBA" id="ARBA00004365"/>
    </source>
</evidence>